<comment type="caution">
    <text evidence="5">The sequence shown here is derived from an EMBL/GenBank/DDBJ whole genome shotgun (WGS) entry which is preliminary data.</text>
</comment>
<dbReference type="Gene3D" id="3.60.120.10">
    <property type="entry name" value="Anthranilate synthase"/>
    <property type="match status" value="1"/>
</dbReference>
<accession>A0A6N9TLL6</accession>
<dbReference type="InterPro" id="IPR005802">
    <property type="entry name" value="ADC_synth_comp_1"/>
</dbReference>
<organism evidence="5 6">
    <name type="scientific">Alteromonas genovensis</name>
    <dbReference type="NCBI Taxonomy" id="471225"/>
    <lineage>
        <taxon>Bacteria</taxon>
        <taxon>Pseudomonadati</taxon>
        <taxon>Pseudomonadota</taxon>
        <taxon>Gammaproteobacteria</taxon>
        <taxon>Alteromonadales</taxon>
        <taxon>Alteromonadaceae</taxon>
        <taxon>Alteromonas/Salinimonas group</taxon>
        <taxon>Alteromonas</taxon>
    </lineage>
</organism>
<sequence length="516" mass="57178">MSFNPDITKVSVIPFTQQHIAPFLSVDNTAASTTFLNLFSQVAHCEWSILLDTAGSKQSDGRFNIMAWNPSLMIRAAKGQTELIDAISNTSCKVIEAPFEATEKYLHKQVAHLADTIDSQFAHLPFLIGVAGMAGYDAGRFYESLPSNAIDDYDTPDFAAGLYLQSIIEDTETGIFYYCSANGSTQPDFFQPAFSQTDFSGTHPSESVESNSVNQISSEHGEYRNPDKLKSHNDFTLTTPFASNLTKEEYCQRLAKIHEYLTAGDCYQVNMAQRFTAQFSGDFWTAYCRLRDTNQAPFSAYFHLPEGTIASISPERFLSVKNGIVETKPIKGTRPRFTDKQRDEESANSLLNAEKDRSENLMIVDLLRNDISKHCTPGTVNVPALFALESYEAVHHLVSTVTGKLASESTPLDLLASAFPGGSITGAPKIRAMEIIDELEPHRRNIYCGSVFYMGYREDMDSSICIRTVLAENNKLHCWAGGGIVLDSQAPEEYQETLDKVSKIIPVLAAFNEGNE</sequence>
<dbReference type="PANTHER" id="PTHR11236:SF50">
    <property type="entry name" value="AMINODEOXYCHORISMATE SYNTHASE COMPONENT 1"/>
    <property type="match status" value="1"/>
</dbReference>
<dbReference type="AlphaFoldDB" id="A0A6N9TLL6"/>
<dbReference type="InterPro" id="IPR006805">
    <property type="entry name" value="Anth_synth_I_N"/>
</dbReference>
<proteinExistence type="predicted"/>
<evidence type="ECO:0000313" key="6">
    <source>
        <dbReference type="Proteomes" id="UP000471381"/>
    </source>
</evidence>
<feature type="domain" description="Anthranilate synthase component I N-terminal" evidence="4">
    <location>
        <begin position="33"/>
        <end position="173"/>
    </location>
</feature>
<keyword evidence="2 5" id="KW-0808">Transferase</keyword>
<dbReference type="InterPro" id="IPR005801">
    <property type="entry name" value="ADC_synthase"/>
</dbReference>
<dbReference type="Proteomes" id="UP000471381">
    <property type="component" value="Unassembled WGS sequence"/>
</dbReference>
<dbReference type="EC" id="2.6.1.85" evidence="1"/>
<evidence type="ECO:0000256" key="1">
    <source>
        <dbReference type="ARBA" id="ARBA00013139"/>
    </source>
</evidence>
<dbReference type="EMBL" id="JAAAWO010000005">
    <property type="protein sequence ID" value="NDW15578.1"/>
    <property type="molecule type" value="Genomic_DNA"/>
</dbReference>
<dbReference type="GO" id="GO:0009396">
    <property type="term" value="P:folic acid-containing compound biosynthetic process"/>
    <property type="evidence" value="ECO:0007669"/>
    <property type="project" value="InterPro"/>
</dbReference>
<dbReference type="Pfam" id="PF04715">
    <property type="entry name" value="Anth_synt_I_N"/>
    <property type="match status" value="1"/>
</dbReference>
<dbReference type="Pfam" id="PF00425">
    <property type="entry name" value="Chorismate_bind"/>
    <property type="match status" value="1"/>
</dbReference>
<dbReference type="SUPFAM" id="SSF56322">
    <property type="entry name" value="ADC synthase"/>
    <property type="match status" value="1"/>
</dbReference>
<name>A0A6N9TLL6_9ALTE</name>
<evidence type="ECO:0000259" key="4">
    <source>
        <dbReference type="Pfam" id="PF04715"/>
    </source>
</evidence>
<dbReference type="InterPro" id="IPR015890">
    <property type="entry name" value="Chorismate_C"/>
</dbReference>
<dbReference type="GO" id="GO:0000162">
    <property type="term" value="P:L-tryptophan biosynthetic process"/>
    <property type="evidence" value="ECO:0007669"/>
    <property type="project" value="TreeGrafter"/>
</dbReference>
<keyword evidence="6" id="KW-1185">Reference proteome</keyword>
<protein>
    <recommendedName>
        <fullName evidence="1">aminodeoxychorismate synthase</fullName>
        <ecNumber evidence="1">2.6.1.85</ecNumber>
    </recommendedName>
</protein>
<keyword evidence="5" id="KW-0032">Aminotransferase</keyword>
<dbReference type="PANTHER" id="PTHR11236">
    <property type="entry name" value="AMINOBENZOATE/ANTHRANILATE SYNTHASE"/>
    <property type="match status" value="1"/>
</dbReference>
<evidence type="ECO:0000313" key="5">
    <source>
        <dbReference type="EMBL" id="NDW15578.1"/>
    </source>
</evidence>
<dbReference type="RefSeq" id="WP_163106313.1">
    <property type="nucleotide sequence ID" value="NZ_JAAAWO010000005.1"/>
</dbReference>
<dbReference type="NCBIfam" id="TIGR00553">
    <property type="entry name" value="pabB"/>
    <property type="match status" value="1"/>
</dbReference>
<feature type="domain" description="Chorismate-utilising enzyme C-terminal" evidence="3">
    <location>
        <begin position="247"/>
        <end position="500"/>
    </location>
</feature>
<dbReference type="PRINTS" id="PR00095">
    <property type="entry name" value="ANTSNTHASEI"/>
</dbReference>
<reference evidence="5 6" key="1">
    <citation type="submission" date="2020-01" db="EMBL/GenBank/DDBJ databases">
        <title>Genomes of bacteria type strains.</title>
        <authorList>
            <person name="Chen J."/>
            <person name="Zhu S."/>
            <person name="Yang J."/>
        </authorList>
    </citation>
    <scope>NUCLEOTIDE SEQUENCE [LARGE SCALE GENOMIC DNA]</scope>
    <source>
        <strain evidence="5 6">LMG 24078</strain>
    </source>
</reference>
<gene>
    <name evidence="5" type="primary">pabB</name>
    <name evidence="5" type="ORF">GTQ48_08590</name>
</gene>
<dbReference type="InterPro" id="IPR019999">
    <property type="entry name" value="Anth_synth_I-like"/>
</dbReference>
<evidence type="ECO:0000259" key="3">
    <source>
        <dbReference type="Pfam" id="PF00425"/>
    </source>
</evidence>
<evidence type="ECO:0000256" key="2">
    <source>
        <dbReference type="ARBA" id="ARBA00022679"/>
    </source>
</evidence>
<dbReference type="GO" id="GO:0046820">
    <property type="term" value="F:4-amino-4-deoxychorismate synthase activity"/>
    <property type="evidence" value="ECO:0007669"/>
    <property type="project" value="UniProtKB-EC"/>
</dbReference>